<comment type="similarity">
    <text evidence="1 2">Belongs to the anti-sigma-factor antagonist family.</text>
</comment>
<reference evidence="4 5" key="1">
    <citation type="submission" date="2019-06" db="EMBL/GenBank/DDBJ databases">
        <title>Sequencing the genomes of 1000 actinobacteria strains.</title>
        <authorList>
            <person name="Klenk H.-P."/>
        </authorList>
    </citation>
    <scope>NUCLEOTIDE SEQUENCE [LARGE SCALE GENOMIC DNA]</scope>
    <source>
        <strain evidence="4 5">DSM 45301</strain>
    </source>
</reference>
<dbReference type="Pfam" id="PF01740">
    <property type="entry name" value="STAS"/>
    <property type="match status" value="1"/>
</dbReference>
<dbReference type="PANTHER" id="PTHR33495:SF2">
    <property type="entry name" value="ANTI-SIGMA FACTOR ANTAGONIST TM_1081-RELATED"/>
    <property type="match status" value="1"/>
</dbReference>
<organism evidence="4 5">
    <name type="scientific">Pseudonocardia kunmingensis</name>
    <dbReference type="NCBI Taxonomy" id="630975"/>
    <lineage>
        <taxon>Bacteria</taxon>
        <taxon>Bacillati</taxon>
        <taxon>Actinomycetota</taxon>
        <taxon>Actinomycetes</taxon>
        <taxon>Pseudonocardiales</taxon>
        <taxon>Pseudonocardiaceae</taxon>
        <taxon>Pseudonocardia</taxon>
    </lineage>
</organism>
<dbReference type="NCBIfam" id="TIGR00377">
    <property type="entry name" value="ant_ant_sig"/>
    <property type="match status" value="1"/>
</dbReference>
<dbReference type="PROSITE" id="PS50801">
    <property type="entry name" value="STAS"/>
    <property type="match status" value="1"/>
</dbReference>
<evidence type="ECO:0000256" key="1">
    <source>
        <dbReference type="ARBA" id="ARBA00009013"/>
    </source>
</evidence>
<dbReference type="GO" id="GO:0043856">
    <property type="term" value="F:anti-sigma factor antagonist activity"/>
    <property type="evidence" value="ECO:0007669"/>
    <property type="project" value="InterPro"/>
</dbReference>
<dbReference type="EMBL" id="VFPA01000002">
    <property type="protein sequence ID" value="TQM11974.1"/>
    <property type="molecule type" value="Genomic_DNA"/>
</dbReference>
<evidence type="ECO:0000313" key="4">
    <source>
        <dbReference type="EMBL" id="TQM11974.1"/>
    </source>
</evidence>
<dbReference type="AlphaFoldDB" id="A0A543DRN8"/>
<dbReference type="InterPro" id="IPR002645">
    <property type="entry name" value="STAS_dom"/>
</dbReference>
<comment type="caution">
    <text evidence="4">The sequence shown here is derived from an EMBL/GenBank/DDBJ whole genome shotgun (WGS) entry which is preliminary data.</text>
</comment>
<dbReference type="Gene3D" id="3.30.750.24">
    <property type="entry name" value="STAS domain"/>
    <property type="match status" value="1"/>
</dbReference>
<protein>
    <recommendedName>
        <fullName evidence="2">Anti-sigma factor antagonist</fullName>
    </recommendedName>
</protein>
<feature type="domain" description="STAS" evidence="3">
    <location>
        <begin position="5"/>
        <end position="118"/>
    </location>
</feature>
<evidence type="ECO:0000313" key="5">
    <source>
        <dbReference type="Proteomes" id="UP000315677"/>
    </source>
</evidence>
<evidence type="ECO:0000256" key="2">
    <source>
        <dbReference type="RuleBase" id="RU003749"/>
    </source>
</evidence>
<dbReference type="Proteomes" id="UP000315677">
    <property type="component" value="Unassembled WGS sequence"/>
</dbReference>
<evidence type="ECO:0000259" key="3">
    <source>
        <dbReference type="PROSITE" id="PS50801"/>
    </source>
</evidence>
<dbReference type="InterPro" id="IPR003658">
    <property type="entry name" value="Anti-sigma_ant"/>
</dbReference>
<proteinExistence type="inferred from homology"/>
<sequence>MEQLIGLRREDRPDAVVVHVTGAVDGLTATRLRTVIATALDRLDGRPLVLDLTEVGFFGSSGLRALAEGTEQAAARPGFEPLRIVVDHNRPVLRPIELTGYDAVLALYHDVDAAVAGTVAE</sequence>
<dbReference type="InterPro" id="IPR036513">
    <property type="entry name" value="STAS_dom_sf"/>
</dbReference>
<keyword evidence="5" id="KW-1185">Reference proteome</keyword>
<dbReference type="PANTHER" id="PTHR33495">
    <property type="entry name" value="ANTI-SIGMA FACTOR ANTAGONIST TM_1081-RELATED-RELATED"/>
    <property type="match status" value="1"/>
</dbReference>
<dbReference type="CDD" id="cd07043">
    <property type="entry name" value="STAS_anti-anti-sigma_factors"/>
    <property type="match status" value="1"/>
</dbReference>
<accession>A0A543DRN8</accession>
<name>A0A543DRN8_9PSEU</name>
<gene>
    <name evidence="4" type="ORF">FB558_4547</name>
</gene>
<dbReference type="SUPFAM" id="SSF52091">
    <property type="entry name" value="SpoIIaa-like"/>
    <property type="match status" value="1"/>
</dbReference>